<dbReference type="Proteomes" id="UP001432322">
    <property type="component" value="Unassembled WGS sequence"/>
</dbReference>
<name>A0AAV5W3B1_9BILA</name>
<dbReference type="FunFam" id="1.10.1160.10:FF:000001">
    <property type="entry name" value="Glutamine--tRNA ligase"/>
    <property type="match status" value="1"/>
</dbReference>
<evidence type="ECO:0000259" key="14">
    <source>
        <dbReference type="Pfam" id="PF03950"/>
    </source>
</evidence>
<evidence type="ECO:0000259" key="15">
    <source>
        <dbReference type="Pfam" id="PF04557"/>
    </source>
</evidence>
<accession>A0AAV5W3B1</accession>
<dbReference type="InterPro" id="IPR004514">
    <property type="entry name" value="Gln-tRNA-synth"/>
</dbReference>
<dbReference type="Pfam" id="PF03950">
    <property type="entry name" value="tRNA-synt_1c_C"/>
    <property type="match status" value="1"/>
</dbReference>
<evidence type="ECO:0000256" key="8">
    <source>
        <dbReference type="ARBA" id="ARBA00030466"/>
    </source>
</evidence>
<dbReference type="InterPro" id="IPR050132">
    <property type="entry name" value="Gln/Glu-tRNA_Ligase"/>
</dbReference>
<dbReference type="PANTHER" id="PTHR43097">
    <property type="entry name" value="GLUTAMINE-TRNA LIGASE"/>
    <property type="match status" value="1"/>
</dbReference>
<dbReference type="InterPro" id="IPR042558">
    <property type="entry name" value="Gln-tRNA-synth_Ib_RNA-bd_N_1"/>
</dbReference>
<dbReference type="InterPro" id="IPR007639">
    <property type="entry name" value="Gln-tRNA-synth_Ib_RNA-bd_N"/>
</dbReference>
<comment type="similarity">
    <text evidence="1 11">Belongs to the class-I aminoacyl-tRNA synthetase family.</text>
</comment>
<comment type="caution">
    <text evidence="18">The sequence shown here is derived from an EMBL/GenBank/DDBJ whole genome shotgun (WGS) entry which is preliminary data.</text>
</comment>
<evidence type="ECO:0000259" key="13">
    <source>
        <dbReference type="Pfam" id="PF00749"/>
    </source>
</evidence>
<evidence type="ECO:0000256" key="6">
    <source>
        <dbReference type="ARBA" id="ARBA00022917"/>
    </source>
</evidence>
<evidence type="ECO:0000256" key="5">
    <source>
        <dbReference type="ARBA" id="ARBA00022840"/>
    </source>
</evidence>
<feature type="region of interest" description="Disordered" evidence="12">
    <location>
        <begin position="204"/>
        <end position="229"/>
    </location>
</feature>
<dbReference type="AlphaFoldDB" id="A0AAV5W3B1"/>
<dbReference type="GO" id="GO:0005829">
    <property type="term" value="C:cytosol"/>
    <property type="evidence" value="ECO:0007669"/>
    <property type="project" value="TreeGrafter"/>
</dbReference>
<dbReference type="GO" id="GO:0017101">
    <property type="term" value="C:aminoacyl-tRNA synthetase multienzyme complex"/>
    <property type="evidence" value="ECO:0007669"/>
    <property type="project" value="TreeGrafter"/>
</dbReference>
<keyword evidence="7 11" id="KW-0030">Aminoacyl-tRNA synthetase</keyword>
<dbReference type="Gene3D" id="3.40.50.620">
    <property type="entry name" value="HUPs"/>
    <property type="match status" value="1"/>
</dbReference>
<dbReference type="InterPro" id="IPR001412">
    <property type="entry name" value="aa-tRNA-synth_I_CS"/>
</dbReference>
<dbReference type="GO" id="GO:0004819">
    <property type="term" value="F:glutamine-tRNA ligase activity"/>
    <property type="evidence" value="ECO:0007669"/>
    <property type="project" value="UniProtKB-EC"/>
</dbReference>
<reference evidence="18" key="1">
    <citation type="submission" date="2023-10" db="EMBL/GenBank/DDBJ databases">
        <title>Genome assembly of Pristionchus species.</title>
        <authorList>
            <person name="Yoshida K."/>
            <person name="Sommer R.J."/>
        </authorList>
    </citation>
    <scope>NUCLEOTIDE SEQUENCE</scope>
    <source>
        <strain evidence="18">RS5133</strain>
    </source>
</reference>
<dbReference type="Pfam" id="PF00749">
    <property type="entry name" value="tRNA-synt_1c"/>
    <property type="match status" value="1"/>
</dbReference>
<keyword evidence="3 11" id="KW-0436">Ligase</keyword>
<dbReference type="FunFam" id="3.40.50.620:FF:000037">
    <property type="entry name" value="Glutamine--tRNA ligase cytoplasmic"/>
    <property type="match status" value="1"/>
</dbReference>
<comment type="catalytic activity">
    <reaction evidence="9">
        <text>tRNA(Gln) + L-glutamine + ATP = L-glutaminyl-tRNA(Gln) + AMP + diphosphate</text>
        <dbReference type="Rhea" id="RHEA:20121"/>
        <dbReference type="Rhea" id="RHEA-COMP:9662"/>
        <dbReference type="Rhea" id="RHEA-COMP:9681"/>
        <dbReference type="ChEBI" id="CHEBI:30616"/>
        <dbReference type="ChEBI" id="CHEBI:33019"/>
        <dbReference type="ChEBI" id="CHEBI:58359"/>
        <dbReference type="ChEBI" id="CHEBI:78442"/>
        <dbReference type="ChEBI" id="CHEBI:78521"/>
        <dbReference type="ChEBI" id="CHEBI:456215"/>
        <dbReference type="EC" id="6.1.1.18"/>
    </reaction>
</comment>
<dbReference type="Pfam" id="PF20974">
    <property type="entry name" value="tRNA-synt_1c_C2"/>
    <property type="match status" value="1"/>
</dbReference>
<dbReference type="InterPro" id="IPR014729">
    <property type="entry name" value="Rossmann-like_a/b/a_fold"/>
</dbReference>
<dbReference type="GO" id="GO:0005524">
    <property type="term" value="F:ATP binding"/>
    <property type="evidence" value="ECO:0007669"/>
    <property type="project" value="UniProtKB-KW"/>
</dbReference>
<dbReference type="InterPro" id="IPR042559">
    <property type="entry name" value="Gln-tRNA-synth_Ib_RNA-bd_N_2"/>
</dbReference>
<dbReference type="InterPro" id="IPR049437">
    <property type="entry name" value="tRNA-synt_1c_C2"/>
</dbReference>
<dbReference type="InterPro" id="IPR007638">
    <property type="entry name" value="Gln-tRNA-synth_Ib_RNA-bd_2"/>
</dbReference>
<evidence type="ECO:0000256" key="9">
    <source>
        <dbReference type="ARBA" id="ARBA00048270"/>
    </source>
</evidence>
<evidence type="ECO:0000256" key="11">
    <source>
        <dbReference type="RuleBase" id="RU363037"/>
    </source>
</evidence>
<dbReference type="SUPFAM" id="SSF50715">
    <property type="entry name" value="Ribosomal protein L25-like"/>
    <property type="match status" value="1"/>
</dbReference>
<keyword evidence="6 11" id="KW-0648">Protein biosynthesis</keyword>
<evidence type="ECO:0000313" key="18">
    <source>
        <dbReference type="EMBL" id="GMT24399.1"/>
    </source>
</evidence>
<keyword evidence="5 11" id="KW-0067">ATP-binding</keyword>
<feature type="domain" description="Glutaminyl-tRNA synthetase class Ib non-specific RNA-binding" evidence="15">
    <location>
        <begin position="190"/>
        <end position="273"/>
    </location>
</feature>
<dbReference type="Pfam" id="PF04558">
    <property type="entry name" value="tRNA_synt_1c_R1"/>
    <property type="match status" value="1"/>
</dbReference>
<evidence type="ECO:0000259" key="16">
    <source>
        <dbReference type="Pfam" id="PF04558"/>
    </source>
</evidence>
<dbReference type="InterPro" id="IPR020056">
    <property type="entry name" value="Rbsml_bL25/Gln-tRNA_synth_N"/>
</dbReference>
<dbReference type="Gene3D" id="1.10.8.1290">
    <property type="entry name" value="Glutaminyl-tRNA synthetase, non-specific RNA binding region part 1, domain 1"/>
    <property type="match status" value="1"/>
</dbReference>
<dbReference type="CDD" id="cd00807">
    <property type="entry name" value="GlnRS_core"/>
    <property type="match status" value="1"/>
</dbReference>
<keyword evidence="19" id="KW-1185">Reference proteome</keyword>
<feature type="domain" description="Glutamyl/glutaminyl-tRNA synthetase class Ib anti-codon binding" evidence="14">
    <location>
        <begin position="584"/>
        <end position="685"/>
    </location>
</feature>
<dbReference type="InterPro" id="IPR020059">
    <property type="entry name" value="Glu/Gln-tRNA-synth_Ib_codon-bd"/>
</dbReference>
<evidence type="ECO:0000256" key="3">
    <source>
        <dbReference type="ARBA" id="ARBA00022598"/>
    </source>
</evidence>
<dbReference type="Gene3D" id="1.10.10.2420">
    <property type="match status" value="1"/>
</dbReference>
<dbReference type="InterPro" id="IPR020058">
    <property type="entry name" value="Glu/Gln-tRNA-synth_Ib_cat-dom"/>
</dbReference>
<evidence type="ECO:0000256" key="12">
    <source>
        <dbReference type="SAM" id="MobiDB-lite"/>
    </source>
</evidence>
<dbReference type="FunFam" id="3.90.800.10:FF:000001">
    <property type="entry name" value="Glutamine--tRNA ligase"/>
    <property type="match status" value="1"/>
</dbReference>
<dbReference type="NCBIfam" id="TIGR00440">
    <property type="entry name" value="glnS"/>
    <property type="match status" value="1"/>
</dbReference>
<evidence type="ECO:0000256" key="7">
    <source>
        <dbReference type="ARBA" id="ARBA00023146"/>
    </source>
</evidence>
<dbReference type="EMBL" id="BTSY01000004">
    <property type="protein sequence ID" value="GMT24399.1"/>
    <property type="molecule type" value="Genomic_DNA"/>
</dbReference>
<organism evidence="18 19">
    <name type="scientific">Pristionchus fissidentatus</name>
    <dbReference type="NCBI Taxonomy" id="1538716"/>
    <lineage>
        <taxon>Eukaryota</taxon>
        <taxon>Metazoa</taxon>
        <taxon>Ecdysozoa</taxon>
        <taxon>Nematoda</taxon>
        <taxon>Chromadorea</taxon>
        <taxon>Rhabditida</taxon>
        <taxon>Rhabditina</taxon>
        <taxon>Diplogasteromorpha</taxon>
        <taxon>Diplogasteroidea</taxon>
        <taxon>Neodiplogasteridae</taxon>
        <taxon>Pristionchus</taxon>
    </lineage>
</organism>
<sequence>IPSSVILVSENRLPFTFSSARAMADADLRWLGLSDSKVAETLKNKSLTEQLLSIIKLAKDQLAAAGRNVQSFPKGSLLYNVGTKGKTQCAHHLPAVVRLIVEDKVKSDAQATAAVNYILTHAMADLNVAELEKECGVGIVVTADEIEDTVKSVIASYKEKLVADRYQFPIGKILGDTRAKLKWADGQYIAKEVELQLYELLGPRTDEDTKPKPKVKADKKEGDKKKEEKKMRVIEGATTMEELIKTRARLHKVGENYKTEGYVLTPHTDRLLKEHLRRTGGQVRTRFPPEPNGLLHIGHAKAININFAYAKAFDGVCNLRFDDTNPEKEEKKFFEGIEQMVRWLGYTPAEITYSSDNFEQLYKWAIVLIEKGLAFVCHQTVEEMRGQDQKPSPWRERPIKESLQLFQDMKNGKLEEGEATLRLKLILEEGKMDPVAYRIKYCHHERSKDTWCIYPTYDYTHCLCDSIEDITHSLCTKEFQSRRSSYYWLCNALDVYCPVQWEYGRLNVYYTVVSKRKIMKLITSKIVRDWDDPRLFTLAALRRRGIPAEALNSFVARLGITGSQMVIDPHVMDASVRDYLNVHSPRTMAVLDPIPVRITNFSSLSLPSSISIPDFPSNSCSSTHDVNFSDTLYIERDDYHQGTASKEFRRLATGQNVGLKHIGLVLYLEKEITGEDGSVTGLEVRAEEVNETNKPKAFIHWVSNPIAVQVRLYERLFHHKNPEDATEVPGGFLSDCNENSLSILHRVYVDRYLATVKVLDRFQFERIGFFAVDLDSSKDKIIFNRTLLLKEDSGKK</sequence>
<evidence type="ECO:0000256" key="1">
    <source>
        <dbReference type="ARBA" id="ARBA00005594"/>
    </source>
</evidence>
<dbReference type="PROSITE" id="PS00178">
    <property type="entry name" value="AA_TRNA_LIGASE_I"/>
    <property type="match status" value="1"/>
</dbReference>
<evidence type="ECO:0000256" key="4">
    <source>
        <dbReference type="ARBA" id="ARBA00022741"/>
    </source>
</evidence>
<dbReference type="Pfam" id="PF04557">
    <property type="entry name" value="tRNA_synt_1c_R2"/>
    <property type="match status" value="1"/>
</dbReference>
<dbReference type="FunFam" id="1.10.8.1290:FF:000002">
    <property type="entry name" value="Glutamine--tRNA ligase cytoplasmic"/>
    <property type="match status" value="1"/>
</dbReference>
<dbReference type="GO" id="GO:0006425">
    <property type="term" value="P:glutaminyl-tRNA aminoacylation"/>
    <property type="evidence" value="ECO:0007669"/>
    <property type="project" value="InterPro"/>
</dbReference>
<dbReference type="SUPFAM" id="SSF52374">
    <property type="entry name" value="Nucleotidylyl transferase"/>
    <property type="match status" value="1"/>
</dbReference>
<keyword evidence="4 11" id="KW-0547">Nucleotide-binding</keyword>
<dbReference type="PRINTS" id="PR00987">
    <property type="entry name" value="TRNASYNTHGLU"/>
</dbReference>
<feature type="non-terminal residue" evidence="18">
    <location>
        <position position="1"/>
    </location>
</feature>
<evidence type="ECO:0000256" key="2">
    <source>
        <dbReference type="ARBA" id="ARBA00012836"/>
    </source>
</evidence>
<dbReference type="Gene3D" id="2.40.240.10">
    <property type="entry name" value="Ribosomal Protein L25, Chain P"/>
    <property type="match status" value="2"/>
</dbReference>
<dbReference type="FunFam" id="2.40.240.10:FF:000008">
    <property type="entry name" value="probable glutamine--tRNA ligase"/>
    <property type="match status" value="1"/>
</dbReference>
<gene>
    <name evidence="18" type="ORF">PFISCL1PPCAC_15696</name>
</gene>
<dbReference type="InterPro" id="IPR011035">
    <property type="entry name" value="Ribosomal_bL25/Gln-tRNA_synth"/>
</dbReference>
<feature type="domain" description="tRNA synthetases class I (E and Q) anti-codon binding" evidence="17">
    <location>
        <begin position="698"/>
        <end position="773"/>
    </location>
</feature>
<evidence type="ECO:0000259" key="17">
    <source>
        <dbReference type="Pfam" id="PF20974"/>
    </source>
</evidence>
<dbReference type="InterPro" id="IPR000924">
    <property type="entry name" value="Glu/Gln-tRNA-synth"/>
</dbReference>
<dbReference type="EC" id="6.1.1.18" evidence="2"/>
<feature type="domain" description="Glutamyl/glutaminyl-tRNA synthetase class Ib catalytic" evidence="13">
    <location>
        <begin position="282"/>
        <end position="581"/>
    </location>
</feature>
<dbReference type="FunFam" id="1.10.10.2420:FF:000001">
    <property type="entry name" value="Glutamine--tRNA ligase cytoplasmic"/>
    <property type="match status" value="1"/>
</dbReference>
<protein>
    <recommendedName>
        <fullName evidence="10">Probable glutamine--tRNA ligase</fullName>
        <ecNumber evidence="2">6.1.1.18</ecNumber>
    </recommendedName>
    <alternativeName>
        <fullName evidence="8">Glutaminyl-tRNA synthetase</fullName>
    </alternativeName>
</protein>
<dbReference type="PANTHER" id="PTHR43097:SF4">
    <property type="entry name" value="GLUTAMINE--TRNA LIGASE"/>
    <property type="match status" value="1"/>
</dbReference>
<feature type="domain" description="Glutaminyl-tRNA synthetase class Ib non-specific RNA-binding" evidence="16">
    <location>
        <begin position="30"/>
        <end position="186"/>
    </location>
</feature>
<evidence type="ECO:0000313" key="19">
    <source>
        <dbReference type="Proteomes" id="UP001432322"/>
    </source>
</evidence>
<proteinExistence type="inferred from homology"/>
<evidence type="ECO:0000256" key="10">
    <source>
        <dbReference type="ARBA" id="ARBA00072317"/>
    </source>
</evidence>